<evidence type="ECO:0000313" key="2">
    <source>
        <dbReference type="Proteomes" id="UP001055811"/>
    </source>
</evidence>
<name>A0ACB9DTY1_CICIN</name>
<dbReference type="Proteomes" id="UP001055811">
    <property type="component" value="Linkage Group LG04"/>
</dbReference>
<dbReference type="EMBL" id="CM042012">
    <property type="protein sequence ID" value="KAI3750143.1"/>
    <property type="molecule type" value="Genomic_DNA"/>
</dbReference>
<sequence length="304" mass="34999">MVCNGRPGLKSRSIIPTLLFRSPSDGTLSVASSGAKRDQASHRFSPLCSTNFGLFCFKSANLVLLVVRVHKKEKYFEDLHEIEMSLLKHLLGDLKTQIVFKLLDSSSYSEAFSHTAYRQLSQMFIAILFFHGSEYLLAIKYHGKSNVTLKSLLISQHYILAMIISVLEYLLELYFFPELKENWWISNLGLLMVVFGEIIRKVAIITAGRAFTHLIQRHHEDHHKLVTHGVYSIVRHPGYTGFLIWSVGTQIMLCNPVSSVGFTLVVWNFFHRRIPYEEYFLRQFFGVEYEEFAKRVPSGIPFVK</sequence>
<keyword evidence="2" id="KW-1185">Reference proteome</keyword>
<organism evidence="1 2">
    <name type="scientific">Cichorium intybus</name>
    <name type="common">Chicory</name>
    <dbReference type="NCBI Taxonomy" id="13427"/>
    <lineage>
        <taxon>Eukaryota</taxon>
        <taxon>Viridiplantae</taxon>
        <taxon>Streptophyta</taxon>
        <taxon>Embryophyta</taxon>
        <taxon>Tracheophyta</taxon>
        <taxon>Spermatophyta</taxon>
        <taxon>Magnoliopsida</taxon>
        <taxon>eudicotyledons</taxon>
        <taxon>Gunneridae</taxon>
        <taxon>Pentapetalae</taxon>
        <taxon>asterids</taxon>
        <taxon>campanulids</taxon>
        <taxon>Asterales</taxon>
        <taxon>Asteraceae</taxon>
        <taxon>Cichorioideae</taxon>
        <taxon>Cichorieae</taxon>
        <taxon>Cichoriinae</taxon>
        <taxon>Cichorium</taxon>
    </lineage>
</organism>
<accession>A0ACB9DTY1</accession>
<protein>
    <submittedName>
        <fullName evidence="1">Uncharacterized protein</fullName>
    </submittedName>
</protein>
<proteinExistence type="predicted"/>
<reference evidence="1 2" key="2">
    <citation type="journal article" date="2022" name="Mol. Ecol. Resour.">
        <title>The genomes of chicory, endive, great burdock and yacon provide insights into Asteraceae paleo-polyploidization history and plant inulin production.</title>
        <authorList>
            <person name="Fan W."/>
            <person name="Wang S."/>
            <person name="Wang H."/>
            <person name="Wang A."/>
            <person name="Jiang F."/>
            <person name="Liu H."/>
            <person name="Zhao H."/>
            <person name="Xu D."/>
            <person name="Zhang Y."/>
        </authorList>
    </citation>
    <scope>NUCLEOTIDE SEQUENCE [LARGE SCALE GENOMIC DNA]</scope>
    <source>
        <strain evidence="2">cv. Punajuju</strain>
        <tissue evidence="1">Leaves</tissue>
    </source>
</reference>
<gene>
    <name evidence="1" type="ORF">L2E82_20769</name>
</gene>
<evidence type="ECO:0000313" key="1">
    <source>
        <dbReference type="EMBL" id="KAI3750143.1"/>
    </source>
</evidence>
<reference evidence="2" key="1">
    <citation type="journal article" date="2022" name="Mol. Ecol. Resour.">
        <title>The genomes of chicory, endive, great burdock and yacon provide insights into Asteraceae palaeo-polyploidization history and plant inulin production.</title>
        <authorList>
            <person name="Fan W."/>
            <person name="Wang S."/>
            <person name="Wang H."/>
            <person name="Wang A."/>
            <person name="Jiang F."/>
            <person name="Liu H."/>
            <person name="Zhao H."/>
            <person name="Xu D."/>
            <person name="Zhang Y."/>
        </authorList>
    </citation>
    <scope>NUCLEOTIDE SEQUENCE [LARGE SCALE GENOMIC DNA]</scope>
    <source>
        <strain evidence="2">cv. Punajuju</strain>
    </source>
</reference>
<comment type="caution">
    <text evidence="1">The sequence shown here is derived from an EMBL/GenBank/DDBJ whole genome shotgun (WGS) entry which is preliminary data.</text>
</comment>